<dbReference type="EMBL" id="ML143478">
    <property type="protein sequence ID" value="TBU24514.1"/>
    <property type="molecule type" value="Genomic_DNA"/>
</dbReference>
<dbReference type="SUPFAM" id="SSF53474">
    <property type="entry name" value="alpha/beta-Hydrolases"/>
    <property type="match status" value="1"/>
</dbReference>
<evidence type="ECO:0000256" key="2">
    <source>
        <dbReference type="ARBA" id="ARBA00022801"/>
    </source>
</evidence>
<gene>
    <name evidence="6" type="ORF">BD311DRAFT_702006</name>
</gene>
<dbReference type="PANTHER" id="PTHR43248:SF25">
    <property type="entry name" value="AB HYDROLASE-1 DOMAIN-CONTAINING PROTEIN-RELATED"/>
    <property type="match status" value="1"/>
</dbReference>
<dbReference type="InterPro" id="IPR013595">
    <property type="entry name" value="Pept_S33_TAP-like_C"/>
</dbReference>
<dbReference type="OrthoDB" id="425534at2759"/>
<dbReference type="InterPro" id="IPR029058">
    <property type="entry name" value="AB_hydrolase_fold"/>
</dbReference>
<dbReference type="AlphaFoldDB" id="A0A4Q9MB80"/>
<dbReference type="Proteomes" id="UP000292957">
    <property type="component" value="Unassembled WGS sequence"/>
</dbReference>
<proteinExistence type="inferred from homology"/>
<dbReference type="InterPro" id="IPR051601">
    <property type="entry name" value="Serine_prot/Carboxylest_S33"/>
</dbReference>
<feature type="transmembrane region" description="Helical" evidence="3">
    <location>
        <begin position="35"/>
        <end position="52"/>
    </location>
</feature>
<dbReference type="Pfam" id="PF00561">
    <property type="entry name" value="Abhydrolase_1"/>
    <property type="match status" value="1"/>
</dbReference>
<dbReference type="InterPro" id="IPR000073">
    <property type="entry name" value="AB_hydrolase_1"/>
</dbReference>
<keyword evidence="2 6" id="KW-0378">Hydrolase</keyword>
<accession>A0A4Q9MB80</accession>
<dbReference type="Pfam" id="PF08386">
    <property type="entry name" value="Abhydrolase_4"/>
    <property type="match status" value="1"/>
</dbReference>
<sequence>MESTVKRKSAYVLDQQAGKASESRDYRRTALGRRSRLLVVIASVAGLVWYHHDLLVQGTGLPHLVLPSVHSASPDNFNWYALSPSRNLVWAPCFSEQKCARLLLPLDYDTPDGPTTAVALRMIPATDTENYQGTIFLNPGGPGGSGTDFVGRVGQSISRIVGPSFDVLGFDPRGTGFTTPSATCFDTESQRDIWKTQEGHQLLNASDSSLALFHSRAKLLAQRCESRLGGEWGIGRFVSTANVVNDMLEINKKLGQDGLQYWGFSYGSVLGQYLAGMHPHRIKRLIIDGVREAENYRRARWGNNIVDFERVADAFFAYCHQADAEKCSLHDSSPERIRERYLRVLDEVGKSPVGIPRARPPAMVTRKTLISQLFYATFKPILFFPILADTIHALEVGNQTALTALATQIVKPTGCRCNTLPDVSRKLDDEVAFSIACGDSDHKEWDEAAFREYYTMLEGLSPLGAPMWANLPLQCLEWKIRPKIRWTGPLEAKSTSHPIFIISVRYDPVTPLADAQLVQMRFGNAGLLVQDSYGHCSLSSPSLCTARHVREYFVNGTLPKEGTVCDVDELPFIGSIHGESQMLTGEDAKLLDALRDAAVAMPMYGTM</sequence>
<dbReference type="PANTHER" id="PTHR43248">
    <property type="entry name" value="2-SUCCINYL-6-HYDROXY-2,4-CYCLOHEXADIENE-1-CARBOXYLATE SYNTHASE"/>
    <property type="match status" value="1"/>
</dbReference>
<feature type="domain" description="Peptidase S33 tripeptidyl aminopeptidase-like C-terminal" evidence="5">
    <location>
        <begin position="465"/>
        <end position="565"/>
    </location>
</feature>
<name>A0A4Q9MB80_9APHY</name>
<evidence type="ECO:0000259" key="5">
    <source>
        <dbReference type="Pfam" id="PF08386"/>
    </source>
</evidence>
<keyword evidence="3" id="KW-1133">Transmembrane helix</keyword>
<protein>
    <submittedName>
        <fullName evidence="6">Alpha/beta-hydrolase</fullName>
    </submittedName>
</protein>
<comment type="similarity">
    <text evidence="1">Belongs to the peptidase S33 family.</text>
</comment>
<evidence type="ECO:0000313" key="6">
    <source>
        <dbReference type="EMBL" id="TBU24514.1"/>
    </source>
</evidence>
<dbReference type="GO" id="GO:0016787">
    <property type="term" value="F:hydrolase activity"/>
    <property type="evidence" value="ECO:0007669"/>
    <property type="project" value="UniProtKB-KW"/>
</dbReference>
<keyword evidence="3" id="KW-0812">Transmembrane</keyword>
<keyword evidence="3" id="KW-0472">Membrane</keyword>
<dbReference type="Gene3D" id="3.40.50.1820">
    <property type="entry name" value="alpha/beta hydrolase"/>
    <property type="match status" value="1"/>
</dbReference>
<feature type="domain" description="AB hydrolase-1" evidence="4">
    <location>
        <begin position="134"/>
        <end position="290"/>
    </location>
</feature>
<organism evidence="6">
    <name type="scientific">Dichomitus squalens</name>
    <dbReference type="NCBI Taxonomy" id="114155"/>
    <lineage>
        <taxon>Eukaryota</taxon>
        <taxon>Fungi</taxon>
        <taxon>Dikarya</taxon>
        <taxon>Basidiomycota</taxon>
        <taxon>Agaricomycotina</taxon>
        <taxon>Agaricomycetes</taxon>
        <taxon>Polyporales</taxon>
        <taxon>Polyporaceae</taxon>
        <taxon>Dichomitus</taxon>
    </lineage>
</organism>
<evidence type="ECO:0000256" key="1">
    <source>
        <dbReference type="ARBA" id="ARBA00010088"/>
    </source>
</evidence>
<reference evidence="6" key="1">
    <citation type="submission" date="2019-01" db="EMBL/GenBank/DDBJ databases">
        <title>Draft genome sequences of three monokaryotic isolates of the white-rot basidiomycete fungus Dichomitus squalens.</title>
        <authorList>
            <consortium name="DOE Joint Genome Institute"/>
            <person name="Lopez S.C."/>
            <person name="Andreopoulos B."/>
            <person name="Pangilinan J."/>
            <person name="Lipzen A."/>
            <person name="Riley R."/>
            <person name="Ahrendt S."/>
            <person name="Ng V."/>
            <person name="Barry K."/>
            <person name="Daum C."/>
            <person name="Grigoriev I.V."/>
            <person name="Hilden K.S."/>
            <person name="Makela M.R."/>
            <person name="de Vries R.P."/>
        </authorList>
    </citation>
    <scope>NUCLEOTIDE SEQUENCE [LARGE SCALE GENOMIC DNA]</scope>
    <source>
        <strain evidence="6">OM18370.1</strain>
    </source>
</reference>
<evidence type="ECO:0000256" key="3">
    <source>
        <dbReference type="SAM" id="Phobius"/>
    </source>
</evidence>
<evidence type="ECO:0000259" key="4">
    <source>
        <dbReference type="Pfam" id="PF00561"/>
    </source>
</evidence>